<dbReference type="SUPFAM" id="SSF52833">
    <property type="entry name" value="Thioredoxin-like"/>
    <property type="match status" value="1"/>
</dbReference>
<dbReference type="RefSeq" id="WP_137620303.1">
    <property type="nucleotide sequence ID" value="NZ_NXLZ01000003.1"/>
</dbReference>
<accession>A0A4U7BS42</accession>
<dbReference type="AlphaFoldDB" id="A0A4U7BS42"/>
<evidence type="ECO:0000313" key="6">
    <source>
        <dbReference type="EMBL" id="TKX31564.1"/>
    </source>
</evidence>
<dbReference type="InterPro" id="IPR013766">
    <property type="entry name" value="Thioredoxin_domain"/>
</dbReference>
<comment type="subcellular location">
    <subcellularLocation>
        <location evidence="1">Cell envelope</location>
    </subcellularLocation>
</comment>
<dbReference type="InterPro" id="IPR000866">
    <property type="entry name" value="AhpC/TSA"/>
</dbReference>
<keyword evidence="2" id="KW-0201">Cytochrome c-type biogenesis</keyword>
<dbReference type="Proteomes" id="UP000308838">
    <property type="component" value="Unassembled WGS sequence"/>
</dbReference>
<dbReference type="GO" id="GO:0030313">
    <property type="term" value="C:cell envelope"/>
    <property type="evidence" value="ECO:0007669"/>
    <property type="project" value="UniProtKB-SubCell"/>
</dbReference>
<dbReference type="PROSITE" id="PS51352">
    <property type="entry name" value="THIOREDOXIN_2"/>
    <property type="match status" value="1"/>
</dbReference>
<dbReference type="GO" id="GO:0017004">
    <property type="term" value="P:cytochrome complex assembly"/>
    <property type="evidence" value="ECO:0007669"/>
    <property type="project" value="UniProtKB-KW"/>
</dbReference>
<protein>
    <submittedName>
        <fullName evidence="6">Thioredoxin</fullName>
    </submittedName>
</protein>
<dbReference type="Gene3D" id="3.40.30.10">
    <property type="entry name" value="Glutaredoxin"/>
    <property type="match status" value="1"/>
</dbReference>
<comment type="caution">
    <text evidence="6">The sequence shown here is derived from an EMBL/GenBank/DDBJ whole genome shotgun (WGS) entry which is preliminary data.</text>
</comment>
<dbReference type="EMBL" id="NXLZ01000003">
    <property type="protein sequence ID" value="TKX31564.1"/>
    <property type="molecule type" value="Genomic_DNA"/>
</dbReference>
<dbReference type="InterPro" id="IPR050553">
    <property type="entry name" value="Thioredoxin_ResA/DsbE_sf"/>
</dbReference>
<dbReference type="InterPro" id="IPR036249">
    <property type="entry name" value="Thioredoxin-like_sf"/>
</dbReference>
<evidence type="ECO:0000256" key="1">
    <source>
        <dbReference type="ARBA" id="ARBA00004196"/>
    </source>
</evidence>
<evidence type="ECO:0000313" key="7">
    <source>
        <dbReference type="Proteomes" id="UP000308838"/>
    </source>
</evidence>
<dbReference type="GO" id="GO:0016209">
    <property type="term" value="F:antioxidant activity"/>
    <property type="evidence" value="ECO:0007669"/>
    <property type="project" value="InterPro"/>
</dbReference>
<dbReference type="Pfam" id="PF00578">
    <property type="entry name" value="AhpC-TSA"/>
    <property type="match status" value="1"/>
</dbReference>
<keyword evidence="7" id="KW-1185">Reference proteome</keyword>
<dbReference type="OrthoDB" id="9799347at2"/>
<evidence type="ECO:0000259" key="5">
    <source>
        <dbReference type="PROSITE" id="PS51352"/>
    </source>
</evidence>
<proteinExistence type="predicted"/>
<evidence type="ECO:0000256" key="3">
    <source>
        <dbReference type="ARBA" id="ARBA00023157"/>
    </source>
</evidence>
<dbReference type="GO" id="GO:0016491">
    <property type="term" value="F:oxidoreductase activity"/>
    <property type="evidence" value="ECO:0007669"/>
    <property type="project" value="InterPro"/>
</dbReference>
<gene>
    <name evidence="6" type="ORF">CQA69_02800</name>
</gene>
<feature type="domain" description="Thioredoxin" evidence="5">
    <location>
        <begin position="25"/>
        <end position="161"/>
    </location>
</feature>
<keyword evidence="3" id="KW-1015">Disulfide bond</keyword>
<evidence type="ECO:0000256" key="2">
    <source>
        <dbReference type="ARBA" id="ARBA00022748"/>
    </source>
</evidence>
<organism evidence="6 7">
    <name type="scientific">Campylobacter estrildidarum</name>
    <dbReference type="NCBI Taxonomy" id="2510189"/>
    <lineage>
        <taxon>Bacteria</taxon>
        <taxon>Pseudomonadati</taxon>
        <taxon>Campylobacterota</taxon>
        <taxon>Epsilonproteobacteria</taxon>
        <taxon>Campylobacterales</taxon>
        <taxon>Campylobacteraceae</taxon>
        <taxon>Campylobacter</taxon>
    </lineage>
</organism>
<dbReference type="PANTHER" id="PTHR42852">
    <property type="entry name" value="THIOL:DISULFIDE INTERCHANGE PROTEIN DSBE"/>
    <property type="match status" value="1"/>
</dbReference>
<name>A0A4U7BS42_9BACT</name>
<sequence>MKFLCIFIALFLFNACSFENHKKSTKIGEVATEISAKNLLGDKIKLNDDKNSLKVLVFFQNGCSSCLKELPYLDKFAQNYPDKISVYAINSANDIQTIQSLAKKFDFKNVEILKDDLKITQDRYAIFATPTTIIIKDGIIKDRILGETPWENLKSKLISLL</sequence>
<keyword evidence="4" id="KW-0676">Redox-active center</keyword>
<dbReference type="PANTHER" id="PTHR42852:SF6">
    <property type="entry name" value="THIOL:DISULFIDE INTERCHANGE PROTEIN DSBE"/>
    <property type="match status" value="1"/>
</dbReference>
<reference evidence="6 7" key="1">
    <citation type="submission" date="2018-05" db="EMBL/GenBank/DDBJ databases">
        <title>Novel Campyloabacter and Helicobacter Species and Strains.</title>
        <authorList>
            <person name="Mannion A.J."/>
            <person name="Shen Z."/>
            <person name="Fox J.G."/>
        </authorList>
    </citation>
    <scope>NUCLEOTIDE SEQUENCE [LARGE SCALE GENOMIC DNA]</scope>
    <source>
        <strain evidence="7">MIT17-664</strain>
    </source>
</reference>
<evidence type="ECO:0000256" key="4">
    <source>
        <dbReference type="ARBA" id="ARBA00023284"/>
    </source>
</evidence>